<protein>
    <submittedName>
        <fullName evidence="3">Retrovirus-related Pol polyprotein from transposon TNT 1-94</fullName>
    </submittedName>
</protein>
<gene>
    <name evidence="3" type="ORF">KK1_035989</name>
</gene>
<dbReference type="Proteomes" id="UP000075243">
    <property type="component" value="Unassembled WGS sequence"/>
</dbReference>
<evidence type="ECO:0000313" key="4">
    <source>
        <dbReference type="Proteomes" id="UP000075243"/>
    </source>
</evidence>
<accession>A0A151RJ85</accession>
<dbReference type="OMA" id="PEYENWI"/>
<dbReference type="SUPFAM" id="SSF56672">
    <property type="entry name" value="DNA/RNA polymerases"/>
    <property type="match status" value="1"/>
</dbReference>
<dbReference type="EMBL" id="KQ483709">
    <property type="protein sequence ID" value="KYP42619.1"/>
    <property type="molecule type" value="Genomic_DNA"/>
</dbReference>
<keyword evidence="4" id="KW-1185">Reference proteome</keyword>
<dbReference type="AlphaFoldDB" id="A0A151RJ85"/>
<dbReference type="Pfam" id="PF07727">
    <property type="entry name" value="RVT_2"/>
    <property type="match status" value="1"/>
</dbReference>
<feature type="domain" description="Reverse transcriptase Ty1/copia-type" evidence="2">
    <location>
        <begin position="442"/>
        <end position="685"/>
    </location>
</feature>
<feature type="compositionally biased region" description="Low complexity" evidence="1">
    <location>
        <begin position="99"/>
        <end position="111"/>
    </location>
</feature>
<sequence>MKMEEYLIKMKLLADSLKLVGSPISNTNLITQTLAGLDFDYNAIVVQLSDKNDLTWIDMQAQLLAFENRLEQLNSLSNLTLSPSTNVVTRFDQKVNRSNNRGSWRGNNFRGTRGGRGRGRLSRDKPTCQVCGKFGHIDVHCFYRFDKSYKGQSSDDKQEKHNAFIASPNFNASSNSVRDLEWYFDSGASNHVTHDPDQFQEISEHDDTCQRSLNLHDLLYVPKITKNLLSVSKLATDNNITIEFDASDCFVKDKLTGKVLLEGKLRDGLYQLSSVKARPKVFTEPASFFYPLIPAGISHNHGFETYRSISADQSNNSTQNDGDQHQNNYNTQIPAEDLSPTHEQQIDAEPTETSSELVAEENSQNTSNRADDAAVDNNTIPISNTHGMCTRSKAGILKPKLPYIGTTEKHEEEKEPETVTEALQRSEWRKALNSKFKALISNGTWTLVPYQGQENDIDSKWVFKTKYKEDGTVERRKARLVAKGFQQTTGVDFDETSSPVIKAITVRIILAITIHYNWEVRQMDINNTFLYGYLKETVFMHQPEGFTDPKKPHHVCKLIKAIYGLKQAPRSWFDRLKKALLHWEFQNTRSDSSLFFLRGENHITFLLIYVDDIIVTGSNTNFLQAFFKQLNVVFALKDLGKLHYFLGIEVHRDSGGMFLKQTKYIADILKKFKMDQASSCPTPMVTGRSFTNEGEPMKNPTIFRQAIGALQYLTNTRPDIAYSVNKLSQYKSAPTDDHWQGIKRILRAKALALNPVMHARSKHIEVDIHFIRDQVLQNQISIPYVPSSDQIADCLTKALTHSRFSQLRDKIGVIQSPTRLRGDVKG</sequence>
<feature type="compositionally biased region" description="Polar residues" evidence="1">
    <location>
        <begin position="312"/>
        <end position="333"/>
    </location>
</feature>
<evidence type="ECO:0000313" key="3">
    <source>
        <dbReference type="EMBL" id="KYP42619.1"/>
    </source>
</evidence>
<evidence type="ECO:0000256" key="1">
    <source>
        <dbReference type="SAM" id="MobiDB-lite"/>
    </source>
</evidence>
<evidence type="ECO:0000259" key="2">
    <source>
        <dbReference type="Pfam" id="PF07727"/>
    </source>
</evidence>
<dbReference type="PANTHER" id="PTHR11439">
    <property type="entry name" value="GAG-POL-RELATED RETROTRANSPOSON"/>
    <property type="match status" value="1"/>
</dbReference>
<reference evidence="3" key="1">
    <citation type="journal article" date="2012" name="Nat. Biotechnol.">
        <title>Draft genome sequence of pigeonpea (Cajanus cajan), an orphan legume crop of resource-poor farmers.</title>
        <authorList>
            <person name="Varshney R.K."/>
            <person name="Chen W."/>
            <person name="Li Y."/>
            <person name="Bharti A.K."/>
            <person name="Saxena R.K."/>
            <person name="Schlueter J.A."/>
            <person name="Donoghue M.T."/>
            <person name="Azam S."/>
            <person name="Fan G."/>
            <person name="Whaley A.M."/>
            <person name="Farmer A.D."/>
            <person name="Sheridan J."/>
            <person name="Iwata A."/>
            <person name="Tuteja R."/>
            <person name="Penmetsa R.V."/>
            <person name="Wu W."/>
            <person name="Upadhyaya H.D."/>
            <person name="Yang S.P."/>
            <person name="Shah T."/>
            <person name="Saxena K.B."/>
            <person name="Michael T."/>
            <person name="McCombie W.R."/>
            <person name="Yang B."/>
            <person name="Zhang G."/>
            <person name="Yang H."/>
            <person name="Wang J."/>
            <person name="Spillane C."/>
            <person name="Cook D.R."/>
            <person name="May G.D."/>
            <person name="Xu X."/>
            <person name="Jackson S.A."/>
        </authorList>
    </citation>
    <scope>NUCLEOTIDE SEQUENCE [LARGE SCALE GENOMIC DNA]</scope>
</reference>
<feature type="region of interest" description="Disordered" evidence="1">
    <location>
        <begin position="312"/>
        <end position="377"/>
    </location>
</feature>
<dbReference type="Gramene" id="C.cajan_35779.t">
    <property type="protein sequence ID" value="C.cajan_35779.t"/>
    <property type="gene ID" value="C.cajan_35779"/>
</dbReference>
<organism evidence="3 4">
    <name type="scientific">Cajanus cajan</name>
    <name type="common">Pigeon pea</name>
    <name type="synonym">Cajanus indicus</name>
    <dbReference type="NCBI Taxonomy" id="3821"/>
    <lineage>
        <taxon>Eukaryota</taxon>
        <taxon>Viridiplantae</taxon>
        <taxon>Streptophyta</taxon>
        <taxon>Embryophyta</taxon>
        <taxon>Tracheophyta</taxon>
        <taxon>Spermatophyta</taxon>
        <taxon>Magnoliopsida</taxon>
        <taxon>eudicotyledons</taxon>
        <taxon>Gunneridae</taxon>
        <taxon>Pentapetalae</taxon>
        <taxon>rosids</taxon>
        <taxon>fabids</taxon>
        <taxon>Fabales</taxon>
        <taxon>Fabaceae</taxon>
        <taxon>Papilionoideae</taxon>
        <taxon>50 kb inversion clade</taxon>
        <taxon>NPAAA clade</taxon>
        <taxon>indigoferoid/millettioid clade</taxon>
        <taxon>Phaseoleae</taxon>
        <taxon>Cajanus</taxon>
    </lineage>
</organism>
<dbReference type="InterPro" id="IPR013103">
    <property type="entry name" value="RVT_2"/>
</dbReference>
<dbReference type="InterPro" id="IPR043502">
    <property type="entry name" value="DNA/RNA_pol_sf"/>
</dbReference>
<dbReference type="PANTHER" id="PTHR11439:SF455">
    <property type="entry name" value="RLK (RECEPTOR-LIKE PROTEIN KINASE) 8, PUTATIVE-RELATED"/>
    <property type="match status" value="1"/>
</dbReference>
<feature type="region of interest" description="Disordered" evidence="1">
    <location>
        <begin position="99"/>
        <end position="124"/>
    </location>
</feature>
<proteinExistence type="predicted"/>
<feature type="compositionally biased region" description="Polar residues" evidence="1">
    <location>
        <begin position="351"/>
        <end position="368"/>
    </location>
</feature>
<name>A0A151RJ85_CAJCA</name>
<dbReference type="CDD" id="cd09272">
    <property type="entry name" value="RNase_HI_RT_Ty1"/>
    <property type="match status" value="1"/>
</dbReference>